<dbReference type="AlphaFoldDB" id="A0A517SKL0"/>
<organism evidence="3 4">
    <name type="scientific">Caulifigura coniformis</name>
    <dbReference type="NCBI Taxonomy" id="2527983"/>
    <lineage>
        <taxon>Bacteria</taxon>
        <taxon>Pseudomonadati</taxon>
        <taxon>Planctomycetota</taxon>
        <taxon>Planctomycetia</taxon>
        <taxon>Planctomycetales</taxon>
        <taxon>Planctomycetaceae</taxon>
        <taxon>Caulifigura</taxon>
    </lineage>
</organism>
<accession>A0A517SKL0</accession>
<dbReference type="PRINTS" id="PR01438">
    <property type="entry name" value="UNVRSLSTRESS"/>
</dbReference>
<dbReference type="InParanoid" id="A0A517SKL0"/>
<gene>
    <name evidence="3" type="ORF">Pan44_47220</name>
</gene>
<keyword evidence="4" id="KW-1185">Reference proteome</keyword>
<dbReference type="Gene3D" id="3.40.50.620">
    <property type="entry name" value="HUPs"/>
    <property type="match status" value="2"/>
</dbReference>
<dbReference type="InterPro" id="IPR006015">
    <property type="entry name" value="Universal_stress_UspA"/>
</dbReference>
<name>A0A517SKL0_9PLAN</name>
<sequence>MSGFQHVLVPVDFSAESIQALHYGCAFARNDKAPLSVLHAVQNLAPLTFGGAEVVSNIAVQYADEAEANARKALENVVPAEWMQGLEIRREAVVGATAETILDYARSHQVDLIVVGTHGRGGVTRMLLGSVAEKIVQRAPCSVLVVRQREHEFVTPGSELPRPQNVLVPIDFSDRGQKALEEGADLAARFGAELHLLHVVEDTTPATSELATTSSVFRAYMRELTTQGEKQVEDVQIPNLGVSVVQRKVVIGSPIARITAYAAEKEIDLIVMGTHGRTGAMHWLLGSVAERVVRSAPCPVMVCRRTADDPAK</sequence>
<dbReference type="KEGG" id="ccos:Pan44_47220"/>
<proteinExistence type="inferred from homology"/>
<evidence type="ECO:0000259" key="2">
    <source>
        <dbReference type="Pfam" id="PF00582"/>
    </source>
</evidence>
<dbReference type="RefSeq" id="WP_145034109.1">
    <property type="nucleotide sequence ID" value="NZ_CP036271.1"/>
</dbReference>
<dbReference type="Pfam" id="PF00582">
    <property type="entry name" value="Usp"/>
    <property type="match status" value="2"/>
</dbReference>
<dbReference type="EMBL" id="CP036271">
    <property type="protein sequence ID" value="QDT56665.1"/>
    <property type="molecule type" value="Genomic_DNA"/>
</dbReference>
<evidence type="ECO:0000313" key="3">
    <source>
        <dbReference type="EMBL" id="QDT56665.1"/>
    </source>
</evidence>
<evidence type="ECO:0000313" key="4">
    <source>
        <dbReference type="Proteomes" id="UP000315700"/>
    </source>
</evidence>
<dbReference type="CDD" id="cd00293">
    <property type="entry name" value="USP-like"/>
    <property type="match status" value="2"/>
</dbReference>
<feature type="domain" description="UspA" evidence="2">
    <location>
        <begin position="4"/>
        <end position="147"/>
    </location>
</feature>
<dbReference type="InterPro" id="IPR014729">
    <property type="entry name" value="Rossmann-like_a/b/a_fold"/>
</dbReference>
<dbReference type="OrthoDB" id="9788959at2"/>
<dbReference type="SUPFAM" id="SSF52402">
    <property type="entry name" value="Adenine nucleotide alpha hydrolases-like"/>
    <property type="match status" value="2"/>
</dbReference>
<dbReference type="Proteomes" id="UP000315700">
    <property type="component" value="Chromosome"/>
</dbReference>
<reference evidence="3 4" key="1">
    <citation type="submission" date="2019-02" db="EMBL/GenBank/DDBJ databases">
        <title>Deep-cultivation of Planctomycetes and their phenomic and genomic characterization uncovers novel biology.</title>
        <authorList>
            <person name="Wiegand S."/>
            <person name="Jogler M."/>
            <person name="Boedeker C."/>
            <person name="Pinto D."/>
            <person name="Vollmers J."/>
            <person name="Rivas-Marin E."/>
            <person name="Kohn T."/>
            <person name="Peeters S.H."/>
            <person name="Heuer A."/>
            <person name="Rast P."/>
            <person name="Oberbeckmann S."/>
            <person name="Bunk B."/>
            <person name="Jeske O."/>
            <person name="Meyerdierks A."/>
            <person name="Storesund J.E."/>
            <person name="Kallscheuer N."/>
            <person name="Luecker S."/>
            <person name="Lage O.M."/>
            <person name="Pohl T."/>
            <person name="Merkel B.J."/>
            <person name="Hornburger P."/>
            <person name="Mueller R.-W."/>
            <person name="Bruemmer F."/>
            <person name="Labrenz M."/>
            <person name="Spormann A.M."/>
            <person name="Op den Camp H."/>
            <person name="Overmann J."/>
            <person name="Amann R."/>
            <person name="Jetten M.S.M."/>
            <person name="Mascher T."/>
            <person name="Medema M.H."/>
            <person name="Devos D.P."/>
            <person name="Kaster A.-K."/>
            <person name="Ovreas L."/>
            <person name="Rohde M."/>
            <person name="Galperin M.Y."/>
            <person name="Jogler C."/>
        </authorList>
    </citation>
    <scope>NUCLEOTIDE SEQUENCE [LARGE SCALE GENOMIC DNA]</scope>
    <source>
        <strain evidence="3 4">Pan44</strain>
    </source>
</reference>
<dbReference type="InterPro" id="IPR006016">
    <property type="entry name" value="UspA"/>
</dbReference>
<dbReference type="PANTHER" id="PTHR46268:SF6">
    <property type="entry name" value="UNIVERSAL STRESS PROTEIN UP12"/>
    <property type="match status" value="1"/>
</dbReference>
<evidence type="ECO:0000256" key="1">
    <source>
        <dbReference type="ARBA" id="ARBA00008791"/>
    </source>
</evidence>
<feature type="domain" description="UspA" evidence="2">
    <location>
        <begin position="164"/>
        <end position="304"/>
    </location>
</feature>
<protein>
    <submittedName>
        <fullName evidence="3">Universal stress protein</fullName>
    </submittedName>
</protein>
<comment type="similarity">
    <text evidence="1">Belongs to the universal stress protein A family.</text>
</comment>
<dbReference type="PANTHER" id="PTHR46268">
    <property type="entry name" value="STRESS RESPONSE PROTEIN NHAX"/>
    <property type="match status" value="1"/>
</dbReference>